<keyword evidence="12" id="KW-0902">Two-component regulatory system</keyword>
<dbReference type="EMBL" id="LKBA01000019">
    <property type="protein sequence ID" value="KPN62132.1"/>
    <property type="molecule type" value="Genomic_DNA"/>
</dbReference>
<dbReference type="InterPro" id="IPR036097">
    <property type="entry name" value="HisK_dim/P_sf"/>
</dbReference>
<evidence type="ECO:0000256" key="6">
    <source>
        <dbReference type="ARBA" id="ARBA00022679"/>
    </source>
</evidence>
<keyword evidence="6" id="KW-0808">Transferase</keyword>
<protein>
    <recommendedName>
        <fullName evidence="3">histidine kinase</fullName>
        <ecNumber evidence="3">2.7.13.3</ecNumber>
    </recommendedName>
</protein>
<dbReference type="InterPro" id="IPR005467">
    <property type="entry name" value="His_kinase_dom"/>
</dbReference>
<dbReference type="Pfam" id="PF00072">
    <property type="entry name" value="Response_reg"/>
    <property type="match status" value="2"/>
</dbReference>
<dbReference type="CDD" id="cd00082">
    <property type="entry name" value="HisKA"/>
    <property type="match status" value="1"/>
</dbReference>
<dbReference type="GO" id="GO:0000155">
    <property type="term" value="F:phosphorelay sensor kinase activity"/>
    <property type="evidence" value="ECO:0007669"/>
    <property type="project" value="InterPro"/>
</dbReference>
<dbReference type="SUPFAM" id="SSF47384">
    <property type="entry name" value="Homodimeric domain of signal transducing histidine kinase"/>
    <property type="match status" value="1"/>
</dbReference>
<evidence type="ECO:0000256" key="15">
    <source>
        <dbReference type="SAM" id="Coils"/>
    </source>
</evidence>
<dbReference type="Gene3D" id="3.30.565.10">
    <property type="entry name" value="Histidine kinase-like ATPase, C-terminal domain"/>
    <property type="match status" value="1"/>
</dbReference>
<dbReference type="SUPFAM" id="SSF55874">
    <property type="entry name" value="ATPase domain of HSP90 chaperone/DNA topoisomerase II/histidine kinase"/>
    <property type="match status" value="1"/>
</dbReference>
<evidence type="ECO:0000256" key="7">
    <source>
        <dbReference type="ARBA" id="ARBA00022692"/>
    </source>
</evidence>
<dbReference type="Pfam" id="PF00512">
    <property type="entry name" value="HisKA"/>
    <property type="match status" value="1"/>
</dbReference>
<dbReference type="InterPro" id="IPR003594">
    <property type="entry name" value="HATPase_dom"/>
</dbReference>
<evidence type="ECO:0000256" key="3">
    <source>
        <dbReference type="ARBA" id="ARBA00012438"/>
    </source>
</evidence>
<dbReference type="Proteomes" id="UP000050471">
    <property type="component" value="Unassembled WGS sequence"/>
</dbReference>
<keyword evidence="8" id="KW-0547">Nucleotide-binding</keyword>
<evidence type="ECO:0000256" key="5">
    <source>
        <dbReference type="ARBA" id="ARBA00022553"/>
    </source>
</evidence>
<dbReference type="Pfam" id="PF02518">
    <property type="entry name" value="HATPase_c"/>
    <property type="match status" value="1"/>
</dbReference>
<dbReference type="RefSeq" id="WP_055191528.1">
    <property type="nucleotide sequence ID" value="NZ_LKBA01000019.1"/>
</dbReference>
<evidence type="ECO:0000313" key="20">
    <source>
        <dbReference type="Proteomes" id="UP000050471"/>
    </source>
</evidence>
<keyword evidence="15" id="KW-0175">Coiled coil</keyword>
<dbReference type="Gene3D" id="1.10.287.130">
    <property type="match status" value="1"/>
</dbReference>
<evidence type="ECO:0000256" key="13">
    <source>
        <dbReference type="ARBA" id="ARBA00023136"/>
    </source>
</evidence>
<dbReference type="PRINTS" id="PR00344">
    <property type="entry name" value="BCTRLSENSOR"/>
</dbReference>
<dbReference type="Gene3D" id="3.40.50.2300">
    <property type="match status" value="2"/>
</dbReference>
<dbReference type="InterPro" id="IPR004358">
    <property type="entry name" value="Sig_transdc_His_kin-like_C"/>
</dbReference>
<dbReference type="FunFam" id="1.10.287.130:FF:000003">
    <property type="entry name" value="Histidine kinase"/>
    <property type="match status" value="1"/>
</dbReference>
<keyword evidence="20" id="KW-1185">Reference proteome</keyword>
<dbReference type="SUPFAM" id="SSF52172">
    <property type="entry name" value="CheY-like"/>
    <property type="match status" value="2"/>
</dbReference>
<feature type="modified residue" description="4-aspartylphosphate" evidence="14">
    <location>
        <position position="547"/>
    </location>
</feature>
<dbReference type="PROSITE" id="PS50110">
    <property type="entry name" value="RESPONSE_REGULATORY"/>
    <property type="match status" value="2"/>
</dbReference>
<dbReference type="SMART" id="SM00387">
    <property type="entry name" value="HATPase_c"/>
    <property type="match status" value="1"/>
</dbReference>
<keyword evidence="7 16" id="KW-0812">Transmembrane</keyword>
<evidence type="ECO:0000256" key="16">
    <source>
        <dbReference type="SAM" id="Phobius"/>
    </source>
</evidence>
<evidence type="ECO:0000259" key="17">
    <source>
        <dbReference type="PROSITE" id="PS50109"/>
    </source>
</evidence>
<keyword evidence="11 16" id="KW-1133">Transmembrane helix</keyword>
<feature type="domain" description="Response regulatory" evidence="18">
    <location>
        <begin position="638"/>
        <end position="757"/>
    </location>
</feature>
<evidence type="ECO:0000256" key="12">
    <source>
        <dbReference type="ARBA" id="ARBA00023012"/>
    </source>
</evidence>
<sequence>MIDGFGVKMKLNGVYTQIVLSMLLAAGGVTLLLGELERSTRVVELNKRLSEQAELAVSLLSGAMIEDIIVEDVPVLETAMRQAINRYPQMVSIRLINDQGRSIATASSAEERAEHELVDFNSDIVFEGESFGQMQVAWSTREGAQLIEEQVRHTRLNTLLIVSSLSALFLLLAHLFALRPLRQTHARMSSVLSGQFVQKQSMPWFVGRELKALDASVEVLQANLRSRDAREKELEKARNAADDANRSKSEFLANMSHEIRTPMNGIIGMADLLQNTELDADQKLYSDTILSSAASLLSIINDILDFSKAEAGKFSLDPTPFNLRRTCEEVMSMLSVSAGMKGVEVVLRYHTDVPDGIFADSVRLRQVLTNIAGNAVKFTSEGHVCVDVSTADHNGDLKLVVAITDTGIGIPEDQIQKIFRAFEQVDGSNTRKYEGTGLGLAISSHLVELMGGEIEVRSTCDKGTTFTVTLPLQPVQRPTEYMKVESRDLKNYKLLVVDDLPLNLHILREQLGNWHADVTLAQSGQEALEILQQSAEQGASFDVIVLDYQMPEMTGIEMVQRLRTSRLHEETPVIVLSSADQSISADVRNALGIAAVVQKPLRMAALNQTIWSAIHPASAENLDQQAGGGFDESIPAFRVLVADDNKTNRLVVQSMLKGTPISTEFVENGRQAVDSYKACPPDVILMDMSMPVLSGIDATKEIRLWEQETEQTRCPIVALTANARKDDRTKCLSAGMDDFLTKPINKSALLDMCLTWVGEGGKPGLSNMRTGAFNV</sequence>
<keyword evidence="4" id="KW-1003">Cell membrane</keyword>
<evidence type="ECO:0000313" key="19">
    <source>
        <dbReference type="EMBL" id="KPN62132.1"/>
    </source>
</evidence>
<feature type="modified residue" description="4-aspartylphosphate" evidence="14">
    <location>
        <position position="687"/>
    </location>
</feature>
<dbReference type="FunFam" id="3.30.565.10:FF:000010">
    <property type="entry name" value="Sensor histidine kinase RcsC"/>
    <property type="match status" value="1"/>
</dbReference>
<feature type="domain" description="Histidine kinase" evidence="17">
    <location>
        <begin position="254"/>
        <end position="474"/>
    </location>
</feature>
<gene>
    <name evidence="19" type="ORF">AKJ29_07610</name>
</gene>
<comment type="caution">
    <text evidence="19">The sequence shown here is derived from an EMBL/GenBank/DDBJ whole genome shotgun (WGS) entry which is preliminary data.</text>
</comment>
<evidence type="ECO:0000256" key="9">
    <source>
        <dbReference type="ARBA" id="ARBA00022777"/>
    </source>
</evidence>
<dbReference type="CDD" id="cd16922">
    <property type="entry name" value="HATPase_EvgS-ArcB-TorS-like"/>
    <property type="match status" value="1"/>
</dbReference>
<dbReference type="PROSITE" id="PS50109">
    <property type="entry name" value="HIS_KIN"/>
    <property type="match status" value="1"/>
</dbReference>
<dbReference type="InterPro" id="IPR011006">
    <property type="entry name" value="CheY-like_superfamily"/>
</dbReference>
<feature type="transmembrane region" description="Helical" evidence="16">
    <location>
        <begin position="14"/>
        <end position="33"/>
    </location>
</feature>
<evidence type="ECO:0000256" key="10">
    <source>
        <dbReference type="ARBA" id="ARBA00022840"/>
    </source>
</evidence>
<feature type="transmembrane region" description="Helical" evidence="16">
    <location>
        <begin position="159"/>
        <end position="178"/>
    </location>
</feature>
<keyword evidence="10" id="KW-0067">ATP-binding</keyword>
<dbReference type="AlphaFoldDB" id="A0A0P7J380"/>
<reference evidence="19 20" key="1">
    <citation type="submission" date="2015-09" db="EMBL/GenBank/DDBJ databases">
        <title>Draft genome sequence of Aliiroseovarius crassostreae CV919-312TSm, the causative agent of Roseovarius Oyster Disease (formerly Juvenile Oyster Disease).</title>
        <authorList>
            <person name="Kessner L."/>
            <person name="Spinard E."/>
            <person name="Nelson D."/>
        </authorList>
    </citation>
    <scope>NUCLEOTIDE SEQUENCE [LARGE SCALE GENOMIC DNA]</scope>
    <source>
        <strain evidence="19 20">CV919-312</strain>
    </source>
</reference>
<dbReference type="CDD" id="cd00156">
    <property type="entry name" value="REC"/>
    <property type="match status" value="1"/>
</dbReference>
<dbReference type="SMART" id="SM00388">
    <property type="entry name" value="HisKA"/>
    <property type="match status" value="1"/>
</dbReference>
<evidence type="ECO:0000256" key="2">
    <source>
        <dbReference type="ARBA" id="ARBA00004651"/>
    </source>
</evidence>
<dbReference type="InterPro" id="IPR001789">
    <property type="entry name" value="Sig_transdc_resp-reg_receiver"/>
</dbReference>
<dbReference type="InterPro" id="IPR003661">
    <property type="entry name" value="HisK_dim/P_dom"/>
</dbReference>
<dbReference type="CDD" id="cd17546">
    <property type="entry name" value="REC_hyHK_CKI1_RcsC-like"/>
    <property type="match status" value="1"/>
</dbReference>
<dbReference type="OrthoDB" id="9801651at2"/>
<dbReference type="STRING" id="154981.AKJ29_07610"/>
<dbReference type="SMART" id="SM00448">
    <property type="entry name" value="REC"/>
    <property type="match status" value="2"/>
</dbReference>
<evidence type="ECO:0000256" key="8">
    <source>
        <dbReference type="ARBA" id="ARBA00022741"/>
    </source>
</evidence>
<evidence type="ECO:0000256" key="14">
    <source>
        <dbReference type="PROSITE-ProRule" id="PRU00169"/>
    </source>
</evidence>
<dbReference type="PANTHER" id="PTHR45339:SF1">
    <property type="entry name" value="HYBRID SIGNAL TRANSDUCTION HISTIDINE KINASE J"/>
    <property type="match status" value="1"/>
</dbReference>
<dbReference type="GO" id="GO:0005886">
    <property type="term" value="C:plasma membrane"/>
    <property type="evidence" value="ECO:0007669"/>
    <property type="project" value="UniProtKB-SubCell"/>
</dbReference>
<name>A0A0P7J380_9RHOB</name>
<feature type="domain" description="Response regulatory" evidence="18">
    <location>
        <begin position="493"/>
        <end position="614"/>
    </location>
</feature>
<dbReference type="PANTHER" id="PTHR45339">
    <property type="entry name" value="HYBRID SIGNAL TRANSDUCTION HISTIDINE KINASE J"/>
    <property type="match status" value="1"/>
</dbReference>
<comment type="catalytic activity">
    <reaction evidence="1">
        <text>ATP + protein L-histidine = ADP + protein N-phospho-L-histidine.</text>
        <dbReference type="EC" id="2.7.13.3"/>
    </reaction>
</comment>
<evidence type="ECO:0000256" key="11">
    <source>
        <dbReference type="ARBA" id="ARBA00022989"/>
    </source>
</evidence>
<proteinExistence type="predicted"/>
<dbReference type="GO" id="GO:0005524">
    <property type="term" value="F:ATP binding"/>
    <property type="evidence" value="ECO:0007669"/>
    <property type="project" value="UniProtKB-KW"/>
</dbReference>
<organism evidence="19 20">
    <name type="scientific">Aliiroseovarius crassostreae</name>
    <dbReference type="NCBI Taxonomy" id="154981"/>
    <lineage>
        <taxon>Bacteria</taxon>
        <taxon>Pseudomonadati</taxon>
        <taxon>Pseudomonadota</taxon>
        <taxon>Alphaproteobacteria</taxon>
        <taxon>Rhodobacterales</taxon>
        <taxon>Paracoccaceae</taxon>
        <taxon>Aliiroseovarius</taxon>
    </lineage>
</organism>
<comment type="subcellular location">
    <subcellularLocation>
        <location evidence="2">Cell membrane</location>
        <topology evidence="2">Multi-pass membrane protein</topology>
    </subcellularLocation>
</comment>
<dbReference type="EC" id="2.7.13.3" evidence="3"/>
<keyword evidence="5 14" id="KW-0597">Phosphoprotein</keyword>
<feature type="coiled-coil region" evidence="15">
    <location>
        <begin position="227"/>
        <end position="254"/>
    </location>
</feature>
<evidence type="ECO:0000256" key="1">
    <source>
        <dbReference type="ARBA" id="ARBA00000085"/>
    </source>
</evidence>
<evidence type="ECO:0000256" key="4">
    <source>
        <dbReference type="ARBA" id="ARBA00022475"/>
    </source>
</evidence>
<keyword evidence="13 16" id="KW-0472">Membrane</keyword>
<dbReference type="InterPro" id="IPR036890">
    <property type="entry name" value="HATPase_C_sf"/>
</dbReference>
<keyword evidence="9" id="KW-0418">Kinase</keyword>
<accession>A0A0P7J380</accession>
<evidence type="ECO:0000259" key="18">
    <source>
        <dbReference type="PROSITE" id="PS50110"/>
    </source>
</evidence>